<reference evidence="1" key="1">
    <citation type="submission" date="2022-10" db="EMBL/GenBank/DDBJ databases">
        <title>Puccinia triticina Genome sequencing and assembly.</title>
        <authorList>
            <person name="Li C."/>
        </authorList>
    </citation>
    <scope>NUCLEOTIDE SEQUENCE</scope>
    <source>
        <strain evidence="1">Pt15</strain>
    </source>
</reference>
<dbReference type="InterPro" id="IPR036641">
    <property type="entry name" value="HPT_dom_sf"/>
</dbReference>
<accession>A0ABY7CDQ5</accession>
<dbReference type="SUPFAM" id="SSF47226">
    <property type="entry name" value="Histidine-containing phosphotransfer domain, HPT domain"/>
    <property type="match status" value="1"/>
</dbReference>
<dbReference type="RefSeq" id="XP_053017826.1">
    <property type="nucleotide sequence ID" value="XM_053166622.1"/>
</dbReference>
<name>A0ABY7CDQ5_9BASI</name>
<evidence type="ECO:0000313" key="1">
    <source>
        <dbReference type="EMBL" id="WAQ82271.1"/>
    </source>
</evidence>
<protein>
    <submittedName>
        <fullName evidence="1">Uncharacterized protein</fullName>
    </submittedName>
</protein>
<dbReference type="Gene3D" id="1.20.120.160">
    <property type="entry name" value="HPT domain"/>
    <property type="match status" value="1"/>
</dbReference>
<sequence>MGEVIDLLQFCGLIELDDGGTLVEEVISIYLEHSAESINQMKEFLYVLLQTAQLFTLLAWLQATEQNDYLNLGQEALRLRNSACAMGAIQVDALCDQVHVQCRLGPTSCNDGHGQLEQKIRRLEQENRRAQLWMMEYLELRH</sequence>
<keyword evidence="2" id="KW-1185">Reference proteome</keyword>
<dbReference type="EMBL" id="CP110422">
    <property type="protein sequence ID" value="WAQ82271.1"/>
    <property type="molecule type" value="Genomic_DNA"/>
</dbReference>
<gene>
    <name evidence="1" type="ORF">PtA15_2A588</name>
</gene>
<dbReference type="GeneID" id="77807517"/>
<dbReference type="Proteomes" id="UP001164743">
    <property type="component" value="Chromosome 2A"/>
</dbReference>
<proteinExistence type="predicted"/>
<organism evidence="1 2">
    <name type="scientific">Puccinia triticina</name>
    <dbReference type="NCBI Taxonomy" id="208348"/>
    <lineage>
        <taxon>Eukaryota</taxon>
        <taxon>Fungi</taxon>
        <taxon>Dikarya</taxon>
        <taxon>Basidiomycota</taxon>
        <taxon>Pucciniomycotina</taxon>
        <taxon>Pucciniomycetes</taxon>
        <taxon>Pucciniales</taxon>
        <taxon>Pucciniaceae</taxon>
        <taxon>Puccinia</taxon>
    </lineage>
</organism>
<evidence type="ECO:0000313" key="2">
    <source>
        <dbReference type="Proteomes" id="UP001164743"/>
    </source>
</evidence>